<proteinExistence type="predicted"/>
<accession>A0AAV3BCZ2</accession>
<evidence type="ECO:0000313" key="1">
    <source>
        <dbReference type="EMBL" id="EDR33617.1"/>
    </source>
</evidence>
<dbReference type="Proteomes" id="UP000004430">
    <property type="component" value="Unassembled WGS sequence"/>
</dbReference>
<gene>
    <name evidence="1" type="ORF">YPIP275_1921</name>
</gene>
<reference evidence="1 2" key="1">
    <citation type="submission" date="2008-01" db="EMBL/GenBank/DDBJ databases">
        <title>Yersinia pestis Strain IP275 project at JCVI/TIGR.</title>
        <authorList>
            <person name="Ravel J."/>
            <person name="Eppinger M."/>
            <person name="Fricke W.F."/>
            <person name="Rosovitz M."/>
            <person name="Lindler L.E."/>
            <person name="Bearden S."/>
            <person name="Shriefer M."/>
        </authorList>
    </citation>
    <scope>NUCLEOTIDE SEQUENCE [LARGE SCALE GENOMIC DNA]</scope>
    <source>
        <strain evidence="1 2">IP275</strain>
    </source>
</reference>
<dbReference type="EMBL" id="AAOS02000006">
    <property type="protein sequence ID" value="EDR33617.1"/>
    <property type="molecule type" value="Genomic_DNA"/>
</dbReference>
<dbReference type="AlphaFoldDB" id="A0AAV3BCZ2"/>
<comment type="caution">
    <text evidence="1">The sequence shown here is derived from an EMBL/GenBank/DDBJ whole genome shotgun (WGS) entry which is preliminary data.</text>
</comment>
<organism evidence="1 2">
    <name type="scientific">Yersinia pestis biovar Orientalis str. IP275</name>
    <dbReference type="NCBI Taxonomy" id="373665"/>
    <lineage>
        <taxon>Bacteria</taxon>
        <taxon>Pseudomonadati</taxon>
        <taxon>Pseudomonadota</taxon>
        <taxon>Gammaproteobacteria</taxon>
        <taxon>Enterobacterales</taxon>
        <taxon>Yersiniaceae</taxon>
        <taxon>Yersinia</taxon>
    </lineage>
</organism>
<protein>
    <submittedName>
        <fullName evidence="1">Uncharacterized protein</fullName>
    </submittedName>
</protein>
<sequence>MPPIRPKIFIIIIPSLSDWGEQGQLTPCILKGDSAPTL</sequence>
<reference evidence="1 2" key="2">
    <citation type="submission" date="2010-03" db="EMBL/GenBank/DDBJ databases">
        <authorList>
            <person name="Payne S.H."/>
            <person name="Sutton G.G."/>
        </authorList>
    </citation>
    <scope>NUCLEOTIDE SEQUENCE [LARGE SCALE GENOMIC DNA]</scope>
    <source>
        <strain evidence="1 2">IP275</strain>
    </source>
</reference>
<name>A0AAV3BCZ2_YERPE</name>
<evidence type="ECO:0000313" key="2">
    <source>
        <dbReference type="Proteomes" id="UP000004430"/>
    </source>
</evidence>